<dbReference type="SUPFAM" id="SSF51735">
    <property type="entry name" value="NAD(P)-binding Rossmann-fold domains"/>
    <property type="match status" value="1"/>
</dbReference>
<dbReference type="Gene3D" id="3.40.50.720">
    <property type="entry name" value="NAD(P)-binding Rossmann-like Domain"/>
    <property type="match status" value="1"/>
</dbReference>
<evidence type="ECO:0000313" key="4">
    <source>
        <dbReference type="EMBL" id="MCJ8239670.1"/>
    </source>
</evidence>
<accession>A0ABT0D2N7</accession>
<evidence type="ECO:0000313" key="5">
    <source>
        <dbReference type="Proteomes" id="UP001522662"/>
    </source>
</evidence>
<sequence>MQNSIPKVALVTGSGKRLGRAIAEDLAAHGFAVALHANGALEAAEAHAKDLRSQGKQAIALQADFGNISEIETLIARTTAEFGPVGLLVNNASVFEDDTAVDFDAAVFDRHFNVHVRAPAILSGALVRELPQDRSGLIVNIIDQRVLALKPTFFSYTLSKSTLWTATKTLAQAFAPRVRVNAIGPGPTLISERQRPEDFEAQIDSLPLKRGPSLDEFGRTIRFLFDTPSITGQMIALDGGQHLIWHGTEINE</sequence>
<dbReference type="PANTHER" id="PTHR43639">
    <property type="entry name" value="OXIDOREDUCTASE, SHORT-CHAIN DEHYDROGENASE/REDUCTASE FAMILY (AFU_ORTHOLOGUE AFUA_5G02870)"/>
    <property type="match status" value="1"/>
</dbReference>
<dbReference type="Pfam" id="PF00106">
    <property type="entry name" value="adh_short"/>
    <property type="match status" value="1"/>
</dbReference>
<dbReference type="RefSeq" id="WP_245137173.1">
    <property type="nucleotide sequence ID" value="NZ_CP128477.1"/>
</dbReference>
<dbReference type="InterPro" id="IPR002347">
    <property type="entry name" value="SDR_fam"/>
</dbReference>
<dbReference type="PRINTS" id="PR00081">
    <property type="entry name" value="GDHRDH"/>
</dbReference>
<keyword evidence="2" id="KW-0560">Oxidoreductase</keyword>
<dbReference type="InterPro" id="IPR036291">
    <property type="entry name" value="NAD(P)-bd_dom_sf"/>
</dbReference>
<dbReference type="Proteomes" id="UP001522662">
    <property type="component" value="Unassembled WGS sequence"/>
</dbReference>
<keyword evidence="5" id="KW-1185">Reference proteome</keyword>
<dbReference type="PANTHER" id="PTHR43639:SF1">
    <property type="entry name" value="SHORT-CHAIN DEHYDROGENASE_REDUCTASE FAMILY PROTEIN"/>
    <property type="match status" value="1"/>
</dbReference>
<name>A0ABT0D2N7_9HYPH</name>
<gene>
    <name evidence="4" type="ORF">MKJ03_15175</name>
</gene>
<dbReference type="PRINTS" id="PR00080">
    <property type="entry name" value="SDRFAMILY"/>
</dbReference>
<dbReference type="NCBIfam" id="NF006597">
    <property type="entry name" value="PRK09134.1"/>
    <property type="match status" value="1"/>
</dbReference>
<protein>
    <submittedName>
        <fullName evidence="4">SDR family oxidoreductase</fullName>
    </submittedName>
</protein>
<comment type="similarity">
    <text evidence="1 3">Belongs to the short-chain dehydrogenases/reductases (SDR) family.</text>
</comment>
<evidence type="ECO:0000256" key="1">
    <source>
        <dbReference type="ARBA" id="ARBA00006484"/>
    </source>
</evidence>
<dbReference type="EMBL" id="JALAYX010000003">
    <property type="protein sequence ID" value="MCJ8239670.1"/>
    <property type="molecule type" value="Genomic_DNA"/>
</dbReference>
<evidence type="ECO:0000256" key="2">
    <source>
        <dbReference type="ARBA" id="ARBA00023002"/>
    </source>
</evidence>
<evidence type="ECO:0000256" key="3">
    <source>
        <dbReference type="RuleBase" id="RU000363"/>
    </source>
</evidence>
<proteinExistence type="inferred from homology"/>
<organism evidence="4 5">
    <name type="scientific">Peteryoungia algae</name>
    <dbReference type="NCBI Taxonomy" id="2919917"/>
    <lineage>
        <taxon>Bacteria</taxon>
        <taxon>Pseudomonadati</taxon>
        <taxon>Pseudomonadota</taxon>
        <taxon>Alphaproteobacteria</taxon>
        <taxon>Hyphomicrobiales</taxon>
        <taxon>Rhizobiaceae</taxon>
        <taxon>Peteryoungia</taxon>
    </lineage>
</organism>
<reference evidence="4 5" key="1">
    <citation type="submission" date="2022-03" db="EMBL/GenBank/DDBJ databases">
        <title>Rhizobium SSM4.3 sp. nov., isolated from Sediment (Gouqi Island).</title>
        <authorList>
            <person name="Chen G."/>
        </authorList>
    </citation>
    <scope>NUCLEOTIDE SEQUENCE [LARGE SCALE GENOMIC DNA]</scope>
    <source>
        <strain evidence="4 5">SSM4.3</strain>
    </source>
</reference>
<comment type="caution">
    <text evidence="4">The sequence shown here is derived from an EMBL/GenBank/DDBJ whole genome shotgun (WGS) entry which is preliminary data.</text>
</comment>